<dbReference type="PROSITE" id="PS51746">
    <property type="entry name" value="PPM_2"/>
    <property type="match status" value="1"/>
</dbReference>
<dbReference type="InterPro" id="IPR015655">
    <property type="entry name" value="PP2C"/>
</dbReference>
<name>A0A563ET73_9PSEU</name>
<feature type="domain" description="PPM-type phosphatase" evidence="1">
    <location>
        <begin position="5"/>
        <end position="236"/>
    </location>
</feature>
<dbReference type="RefSeq" id="WP_146353411.1">
    <property type="nucleotide sequence ID" value="NZ_VOBR01000011.1"/>
</dbReference>
<dbReference type="PANTHER" id="PTHR47992">
    <property type="entry name" value="PROTEIN PHOSPHATASE"/>
    <property type="match status" value="1"/>
</dbReference>
<sequence length="263" mass="27973">MTLVRCGTATSTGLVRDTNEDNMFAGERIFVVADGMGGHAAGEVASALVVDRLRALDERGELGLDDIRTELAAANQEMLADVSPEHGGMGTTVSGIALLEVDGTPHWIVFNIGDSRVYRFADDELARLTVDHSEVEELVAQGLLTPEQALLYPRRNIVTRALGTSMSPEPDQWVFPARPGERFVVCTDGLTNEISDGVIAEVMRGEEDAVDAADVLVRLAVAAGGRDNVTTVVVDLVDVEVSAEVDVDVDAEVLVEDNAAGNT</sequence>
<dbReference type="SUPFAM" id="SSF81606">
    <property type="entry name" value="PP2C-like"/>
    <property type="match status" value="1"/>
</dbReference>
<dbReference type="SMART" id="SM00331">
    <property type="entry name" value="PP2C_SIG"/>
    <property type="match status" value="1"/>
</dbReference>
<gene>
    <name evidence="2" type="ORF">FKR81_18955</name>
</gene>
<dbReference type="SMART" id="SM00332">
    <property type="entry name" value="PP2Cc"/>
    <property type="match status" value="1"/>
</dbReference>
<dbReference type="EMBL" id="VOBR01000011">
    <property type="protein sequence ID" value="TWP50691.1"/>
    <property type="molecule type" value="Genomic_DNA"/>
</dbReference>
<proteinExistence type="predicted"/>
<dbReference type="Gene3D" id="3.60.40.10">
    <property type="entry name" value="PPM-type phosphatase domain"/>
    <property type="match status" value="1"/>
</dbReference>
<accession>A0A563ET73</accession>
<dbReference type="OrthoDB" id="9801841at2"/>
<protein>
    <submittedName>
        <fullName evidence="2">Serine/threonine-protein phosphatase</fullName>
    </submittedName>
</protein>
<dbReference type="InterPro" id="IPR036457">
    <property type="entry name" value="PPM-type-like_dom_sf"/>
</dbReference>
<evidence type="ECO:0000313" key="2">
    <source>
        <dbReference type="EMBL" id="TWP50691.1"/>
    </source>
</evidence>
<keyword evidence="3" id="KW-1185">Reference proteome</keyword>
<evidence type="ECO:0000313" key="3">
    <source>
        <dbReference type="Proteomes" id="UP000316639"/>
    </source>
</evidence>
<dbReference type="Proteomes" id="UP000316639">
    <property type="component" value="Unassembled WGS sequence"/>
</dbReference>
<organism evidence="2 3">
    <name type="scientific">Lentzea tibetensis</name>
    <dbReference type="NCBI Taxonomy" id="2591470"/>
    <lineage>
        <taxon>Bacteria</taxon>
        <taxon>Bacillati</taxon>
        <taxon>Actinomycetota</taxon>
        <taxon>Actinomycetes</taxon>
        <taxon>Pseudonocardiales</taxon>
        <taxon>Pseudonocardiaceae</taxon>
        <taxon>Lentzea</taxon>
    </lineage>
</organism>
<dbReference type="CDD" id="cd00143">
    <property type="entry name" value="PP2Cc"/>
    <property type="match status" value="1"/>
</dbReference>
<dbReference type="InterPro" id="IPR001932">
    <property type="entry name" value="PPM-type_phosphatase-like_dom"/>
</dbReference>
<dbReference type="Pfam" id="PF13672">
    <property type="entry name" value="PP2C_2"/>
    <property type="match status" value="1"/>
</dbReference>
<dbReference type="AlphaFoldDB" id="A0A563ET73"/>
<comment type="caution">
    <text evidence="2">The sequence shown here is derived from an EMBL/GenBank/DDBJ whole genome shotgun (WGS) entry which is preliminary data.</text>
</comment>
<reference evidence="2 3" key="1">
    <citation type="submission" date="2019-07" db="EMBL/GenBank/DDBJ databases">
        <title>Lentzea xizangensis sp. nov., isolated from Qinghai-Tibetan Plateau Soils.</title>
        <authorList>
            <person name="Huang J."/>
        </authorList>
    </citation>
    <scope>NUCLEOTIDE SEQUENCE [LARGE SCALE GENOMIC DNA]</scope>
    <source>
        <strain evidence="2 3">FXJ1.1311</strain>
    </source>
</reference>
<evidence type="ECO:0000259" key="1">
    <source>
        <dbReference type="PROSITE" id="PS51746"/>
    </source>
</evidence>
<dbReference type="GO" id="GO:0004722">
    <property type="term" value="F:protein serine/threonine phosphatase activity"/>
    <property type="evidence" value="ECO:0007669"/>
    <property type="project" value="InterPro"/>
</dbReference>